<accession>A0A066UH22</accession>
<sequence length="225" mass="23703">MSSKTPLLEVIALDAADAEGAQAGGADRLELVADMAQDGLTPSVETVRDVLSATDLPVRVMLRDNGSFDVGDLEGLRADTGRLIDAGAREFVFGFLNVDSEIDLDACEALIKEVDGLPWTFHRAIDRTRDPVRAYDQLASLGCDTVLAAGHPNGVASGLSVLQRLAQRDGGPELLVGGGLRAQQVHLLRAGGVRGFHVGSAVRPGGWQAPVDAATVRTWVDLVKS</sequence>
<dbReference type="Gene3D" id="3.20.20.380">
    <property type="entry name" value="Copper homeostasis (CutC) domain"/>
    <property type="match status" value="1"/>
</dbReference>
<comment type="caution">
    <text evidence="3">The sequence shown here is derived from an EMBL/GenBank/DDBJ whole genome shotgun (WGS) entry which is preliminary data.</text>
</comment>
<evidence type="ECO:0000313" key="4">
    <source>
        <dbReference type="Proteomes" id="UP000027345"/>
    </source>
</evidence>
<proteinExistence type="inferred from homology"/>
<dbReference type="PANTHER" id="PTHR12598">
    <property type="entry name" value="COPPER HOMEOSTASIS PROTEIN CUTC"/>
    <property type="match status" value="1"/>
</dbReference>
<evidence type="ECO:0000256" key="2">
    <source>
        <dbReference type="ARBA" id="ARBA00019014"/>
    </source>
</evidence>
<dbReference type="EMBL" id="JMQI01000006">
    <property type="protein sequence ID" value="KDN23528.1"/>
    <property type="molecule type" value="Genomic_DNA"/>
</dbReference>
<evidence type="ECO:0000256" key="1">
    <source>
        <dbReference type="ARBA" id="ARBA00007768"/>
    </source>
</evidence>
<evidence type="ECO:0000313" key="3">
    <source>
        <dbReference type="EMBL" id="KDN23528.1"/>
    </source>
</evidence>
<dbReference type="SUPFAM" id="SSF110395">
    <property type="entry name" value="CutC-like"/>
    <property type="match status" value="1"/>
</dbReference>
<dbReference type="InterPro" id="IPR005627">
    <property type="entry name" value="CutC-like"/>
</dbReference>
<dbReference type="Pfam" id="PF03932">
    <property type="entry name" value="CutC"/>
    <property type="match status" value="1"/>
</dbReference>
<comment type="similarity">
    <text evidence="1">Belongs to the CutC family.</text>
</comment>
<dbReference type="RefSeq" id="WP_043776319.1">
    <property type="nucleotide sequence ID" value="NZ_JMQI01000006.1"/>
</dbReference>
<dbReference type="Proteomes" id="UP000027345">
    <property type="component" value="Unassembled WGS sequence"/>
</dbReference>
<dbReference type="GO" id="GO:0005507">
    <property type="term" value="F:copper ion binding"/>
    <property type="evidence" value="ECO:0007669"/>
    <property type="project" value="TreeGrafter"/>
</dbReference>
<protein>
    <recommendedName>
        <fullName evidence="2">Copper homeostasis protein cutC homolog</fullName>
    </recommendedName>
</protein>
<reference evidence="3 4" key="1">
    <citation type="submission" date="2014-05" db="EMBL/GenBank/DDBJ databases">
        <title>Draft genome sequence of Amycolatopsis rifamycinica DSM 46095.</title>
        <authorList>
            <person name="Lal R."/>
            <person name="Saxena A."/>
            <person name="Kumari R."/>
            <person name="Mukherjee U."/>
            <person name="Singh P."/>
            <person name="Sangwan N."/>
            <person name="Mahato N.K."/>
        </authorList>
    </citation>
    <scope>NUCLEOTIDE SEQUENCE [LARGE SCALE GENOMIC DNA]</scope>
    <source>
        <strain evidence="3 4">DSM 46095</strain>
    </source>
</reference>
<dbReference type="PANTHER" id="PTHR12598:SF0">
    <property type="entry name" value="COPPER HOMEOSTASIS PROTEIN CUTC HOMOLOG"/>
    <property type="match status" value="1"/>
</dbReference>
<dbReference type="InterPro" id="IPR036822">
    <property type="entry name" value="CutC-like_dom_sf"/>
</dbReference>
<dbReference type="OrthoDB" id="9815677at2"/>
<organism evidence="3 4">
    <name type="scientific">Amycolatopsis rifamycinica</name>
    <dbReference type="NCBI Taxonomy" id="287986"/>
    <lineage>
        <taxon>Bacteria</taxon>
        <taxon>Bacillati</taxon>
        <taxon>Actinomycetota</taxon>
        <taxon>Actinomycetes</taxon>
        <taxon>Pseudonocardiales</taxon>
        <taxon>Pseudonocardiaceae</taxon>
        <taxon>Amycolatopsis</taxon>
    </lineage>
</organism>
<dbReference type="STRING" id="287986.DV20_03320"/>
<gene>
    <name evidence="3" type="ORF">DV20_03320</name>
</gene>
<keyword evidence="4" id="KW-1185">Reference proteome</keyword>
<name>A0A066UH22_9PSEU</name>
<dbReference type="AlphaFoldDB" id="A0A066UH22"/>
<dbReference type="eggNOG" id="COG3142">
    <property type="taxonomic scope" value="Bacteria"/>
</dbReference>